<dbReference type="STRING" id="29920.A0A329SI45"/>
<gene>
    <name evidence="6" type="ORF">PC110_g7923</name>
    <name evidence="3" type="ORF">PC117_g8504</name>
    <name evidence="4" type="ORF">PC118_g7813</name>
    <name evidence="5" type="ORF">PC129_g6041</name>
</gene>
<comment type="caution">
    <text evidence="6">The sequence shown here is derived from an EMBL/GenBank/DDBJ whole genome shotgun (WGS) entry which is preliminary data.</text>
</comment>
<dbReference type="Proteomes" id="UP000736787">
    <property type="component" value="Unassembled WGS sequence"/>
</dbReference>
<keyword evidence="7" id="KW-1185">Reference proteome</keyword>
<feature type="transmembrane region" description="Helical" evidence="2">
    <location>
        <begin position="276"/>
        <end position="294"/>
    </location>
</feature>
<dbReference type="EMBL" id="RCML01000192">
    <property type="protein sequence ID" value="KAG2986410.1"/>
    <property type="molecule type" value="Genomic_DNA"/>
</dbReference>
<protein>
    <recommendedName>
        <fullName evidence="8">Transmembrane protein</fullName>
    </recommendedName>
</protein>
<evidence type="ECO:0000313" key="5">
    <source>
        <dbReference type="EMBL" id="KAG3223282.1"/>
    </source>
</evidence>
<evidence type="ECO:0000313" key="6">
    <source>
        <dbReference type="EMBL" id="RAW35786.1"/>
    </source>
</evidence>
<feature type="transmembrane region" description="Helical" evidence="2">
    <location>
        <begin position="115"/>
        <end position="136"/>
    </location>
</feature>
<dbReference type="AlphaFoldDB" id="A0A329SI45"/>
<dbReference type="EMBL" id="RCMV01000150">
    <property type="protein sequence ID" value="KAG3223282.1"/>
    <property type="molecule type" value="Genomic_DNA"/>
</dbReference>
<organism evidence="6 7">
    <name type="scientific">Phytophthora cactorum</name>
    <dbReference type="NCBI Taxonomy" id="29920"/>
    <lineage>
        <taxon>Eukaryota</taxon>
        <taxon>Sar</taxon>
        <taxon>Stramenopiles</taxon>
        <taxon>Oomycota</taxon>
        <taxon>Peronosporomycetes</taxon>
        <taxon>Peronosporales</taxon>
        <taxon>Peronosporaceae</taxon>
        <taxon>Phytophthora</taxon>
    </lineage>
</organism>
<keyword evidence="2" id="KW-0812">Transmembrane</keyword>
<proteinExistence type="predicted"/>
<evidence type="ECO:0008006" key="8">
    <source>
        <dbReference type="Google" id="ProtNLM"/>
    </source>
</evidence>
<dbReference type="EMBL" id="MJFZ01000158">
    <property type="protein sequence ID" value="RAW35786.1"/>
    <property type="molecule type" value="Genomic_DNA"/>
</dbReference>
<reference evidence="3" key="2">
    <citation type="submission" date="2018-10" db="EMBL/GenBank/DDBJ databases">
        <title>Effector identification in a new, highly contiguous assembly of the strawberry crown rot pathogen Phytophthora cactorum.</title>
        <authorList>
            <person name="Armitage A.D."/>
            <person name="Nellist C.F."/>
            <person name="Bates H."/>
            <person name="Vickerstaff R.J."/>
            <person name="Harrison R.J."/>
        </authorList>
    </citation>
    <scope>NUCLEOTIDE SEQUENCE</scope>
    <source>
        <strain evidence="3">4040</strain>
        <strain evidence="4">P415</strain>
        <strain evidence="5">P421</strain>
    </source>
</reference>
<evidence type="ECO:0000313" key="7">
    <source>
        <dbReference type="Proteomes" id="UP000251314"/>
    </source>
</evidence>
<keyword evidence="2" id="KW-0472">Membrane</keyword>
<evidence type="ECO:0000256" key="2">
    <source>
        <dbReference type="SAM" id="Phobius"/>
    </source>
</evidence>
<feature type="transmembrane region" description="Helical" evidence="2">
    <location>
        <begin position="201"/>
        <end position="223"/>
    </location>
</feature>
<reference evidence="6 7" key="1">
    <citation type="submission" date="2018-01" db="EMBL/GenBank/DDBJ databases">
        <title>Draft genome of the strawberry crown rot pathogen Phytophthora cactorum.</title>
        <authorList>
            <person name="Armitage A.D."/>
            <person name="Lysoe E."/>
            <person name="Nellist C.F."/>
            <person name="Harrison R.J."/>
            <person name="Brurberg M.B."/>
        </authorList>
    </citation>
    <scope>NUCLEOTIDE SEQUENCE [LARGE SCALE GENOMIC DNA]</scope>
    <source>
        <strain evidence="6 7">10300</strain>
    </source>
</reference>
<dbReference type="Proteomes" id="UP000760860">
    <property type="component" value="Unassembled WGS sequence"/>
</dbReference>
<feature type="transmembrane region" description="Helical" evidence="2">
    <location>
        <begin position="336"/>
        <end position="358"/>
    </location>
</feature>
<feature type="transmembrane region" description="Helical" evidence="2">
    <location>
        <begin position="148"/>
        <end position="167"/>
    </location>
</feature>
<dbReference type="Proteomes" id="UP000697107">
    <property type="component" value="Unassembled WGS sequence"/>
</dbReference>
<feature type="transmembrane region" description="Helical" evidence="2">
    <location>
        <begin position="306"/>
        <end position="324"/>
    </location>
</feature>
<dbReference type="Proteomes" id="UP000251314">
    <property type="component" value="Unassembled WGS sequence"/>
</dbReference>
<evidence type="ECO:0000313" key="3">
    <source>
        <dbReference type="EMBL" id="KAG2945389.1"/>
    </source>
</evidence>
<dbReference type="OrthoDB" id="195226at2759"/>
<name>A0A329SI45_9STRA</name>
<dbReference type="EMBL" id="RCMK01000184">
    <property type="protein sequence ID" value="KAG2945389.1"/>
    <property type="molecule type" value="Genomic_DNA"/>
</dbReference>
<dbReference type="VEuPathDB" id="FungiDB:PC110_g7923"/>
<evidence type="ECO:0000256" key="1">
    <source>
        <dbReference type="SAM" id="MobiDB-lite"/>
    </source>
</evidence>
<keyword evidence="2" id="KW-1133">Transmembrane helix</keyword>
<sequence length="697" mass="77781">MGRQVVIPQRSAPAKDSTTDDTKDVAYWSRVLVVPSRSRQVSRLWLEKALVLTDGVQLFALMWQLSQPWPWPARWLGATRWSNAFTLDFFSFRATGAAMGSTSQSFSLWGEMPHYWLYALVWALVPWTGVLVLQIAKRTWTKQGRSDFLLLGVTWENVLLQILQSLYVPAGLAVLRLVNCNADGGVSVDPTGMSCGSVGHVMAVLVITCALGGGFLVGLPWILRRRIRESMVHSSVEKHERFVQGKELEFILGTSDTYLELYMPQFASFRRHSVEMPVQMCILKLLLLLVFSVLRSPPPSMANQGMQGSIFFFVVVSLAVYRTWRFPYRCVSTSYLVILVDWMLVANGVFVLLCANGVRSALTVSTSVTSSLTFLNACFLVMIGSKGLHDFALINLHPQSAKAKGLCWPTNERMKEIIYYGSKVESWVKAIHIAQSTILASLLVIPSMRSCEDLKTALDQVELCYEEAVSCDHLLMGQLYEVSLYVHELYVEAVASSPFHRIGFPTKDMAELTGVLQRRKDRQLLLSTRTRRVLNKLNIARSWPRRARPYAPENTGWNRARIAVGVQKFLDAESDSHQSASVLAATDWKAVNSVFSLKCPDTNDSELLISVLAWSESLDLVRWCTIQDPSSVGISQEQYFSLKNARQYGIQGGIVSCGDADSGFAILQALSIPSTDPEPQLPTSDGDMLRLNTPALL</sequence>
<feature type="region of interest" description="Disordered" evidence="1">
    <location>
        <begin position="1"/>
        <end position="20"/>
    </location>
</feature>
<evidence type="ECO:0000313" key="4">
    <source>
        <dbReference type="EMBL" id="KAG2986410.1"/>
    </source>
</evidence>
<accession>A0A329SI45</accession>